<evidence type="ECO:0000313" key="3">
    <source>
        <dbReference type="Proteomes" id="UP000034516"/>
    </source>
</evidence>
<dbReference type="Proteomes" id="UP000034516">
    <property type="component" value="Unassembled WGS sequence"/>
</dbReference>
<comment type="caution">
    <text evidence="2">The sequence shown here is derived from an EMBL/GenBank/DDBJ whole genome shotgun (WGS) entry which is preliminary data.</text>
</comment>
<organism evidence="2 3">
    <name type="scientific">Candidatus Kuenenbacteria bacterium GW2011_GWA2_42_15</name>
    <dbReference type="NCBI Taxonomy" id="1618677"/>
    <lineage>
        <taxon>Bacteria</taxon>
        <taxon>Candidatus Kueneniibacteriota</taxon>
    </lineage>
</organism>
<dbReference type="AlphaFoldDB" id="A0A0G0YZ66"/>
<name>A0A0G0YZ66_9BACT</name>
<evidence type="ECO:0000259" key="1">
    <source>
        <dbReference type="Pfam" id="PF26593"/>
    </source>
</evidence>
<dbReference type="InterPro" id="IPR058596">
    <property type="entry name" value="TraC-like_dom"/>
</dbReference>
<dbReference type="Pfam" id="PF26593">
    <property type="entry name" value="TraC-like"/>
    <property type="match status" value="1"/>
</dbReference>
<reference evidence="2 3" key="1">
    <citation type="journal article" date="2015" name="Nature">
        <title>rRNA introns, odd ribosomes, and small enigmatic genomes across a large radiation of phyla.</title>
        <authorList>
            <person name="Brown C.T."/>
            <person name="Hug L.A."/>
            <person name="Thomas B.C."/>
            <person name="Sharon I."/>
            <person name="Castelle C.J."/>
            <person name="Singh A."/>
            <person name="Wilkins M.J."/>
            <person name="Williams K.H."/>
            <person name="Banfield J.F."/>
        </authorList>
    </citation>
    <scope>NUCLEOTIDE SEQUENCE [LARGE SCALE GENOMIC DNA]</scope>
</reference>
<sequence length="222" mass="25609">MMKNAKTRTSTQSYLDIAEIHDDVVIMKDNTLVAVLLVASVNFDLKSTEEQNAIIQGYIAFINSLGFSVQIVIQSRKLNIEGYLARLKTKEKEQTNELLKIQIREYSQYIKELVELGDIMSKHFYVVVPYNPQEGFKKQGLLAKTFNSFKAVQVVSMRKEKFLKYQQELDRRLETIQSGLSSMMVNSQQLDTQSLIELFYNTYNPDVAEQQKMTEVGKLQVE</sequence>
<protein>
    <recommendedName>
        <fullName evidence="1">TraC-like domain-containing protein</fullName>
    </recommendedName>
</protein>
<accession>A0A0G0YZ66</accession>
<proteinExistence type="predicted"/>
<dbReference type="EMBL" id="LCCW01000023">
    <property type="protein sequence ID" value="KKS41819.1"/>
    <property type="molecule type" value="Genomic_DNA"/>
</dbReference>
<evidence type="ECO:0000313" key="2">
    <source>
        <dbReference type="EMBL" id="KKS41819.1"/>
    </source>
</evidence>
<feature type="domain" description="TraC-like" evidence="1">
    <location>
        <begin position="21"/>
        <end position="203"/>
    </location>
</feature>
<gene>
    <name evidence="2" type="ORF">UV02_C0023G0004</name>
</gene>